<evidence type="ECO:0000259" key="3">
    <source>
        <dbReference type="Pfam" id="PF25213"/>
    </source>
</evidence>
<protein>
    <submittedName>
        <fullName evidence="4">Uncharacterized protein</fullName>
    </submittedName>
</protein>
<dbReference type="InterPro" id="IPR013561">
    <property type="entry name" value="FilR1_middle_dom"/>
</dbReference>
<dbReference type="Pfam" id="PF08350">
    <property type="entry name" value="FilR1_middle"/>
    <property type="match status" value="1"/>
</dbReference>
<dbReference type="OrthoDB" id="11410at2157"/>
<dbReference type="Proteomes" id="UP000217528">
    <property type="component" value="Unassembled WGS sequence"/>
</dbReference>
<dbReference type="InterPro" id="IPR011991">
    <property type="entry name" value="ArsR-like_HTH"/>
</dbReference>
<feature type="coiled-coil region" evidence="1">
    <location>
        <begin position="39"/>
        <end position="66"/>
    </location>
</feature>
<feature type="domain" description="HVO-A0261-like N-terminal" evidence="3">
    <location>
        <begin position="14"/>
        <end position="94"/>
    </location>
</feature>
<reference evidence="5 7" key="1">
    <citation type="submission" date="2016-04" db="EMBL/GenBank/DDBJ databases">
        <title>Genome sequence of Methanosphaera cuniculi DSM 4103.</title>
        <authorList>
            <person name="Poehlein A."/>
            <person name="Seedorf H."/>
            <person name="Daniel R."/>
        </authorList>
    </citation>
    <scope>NUCLEOTIDE SEQUENCE [LARGE SCALE GENOMIC DNA]</scope>
    <source>
        <strain evidence="5 7">DSM 4103</strain>
    </source>
</reference>
<dbReference type="Gene3D" id="1.10.10.10">
    <property type="entry name" value="Winged helix-like DNA-binding domain superfamily/Winged helix DNA-binding domain"/>
    <property type="match status" value="1"/>
</dbReference>
<evidence type="ECO:0000259" key="2">
    <source>
        <dbReference type="Pfam" id="PF08350"/>
    </source>
</evidence>
<dbReference type="InterPro" id="IPR057527">
    <property type="entry name" value="HVO_A0261-like_N"/>
</dbReference>
<evidence type="ECO:0000313" key="7">
    <source>
        <dbReference type="Proteomes" id="UP000246004"/>
    </source>
</evidence>
<dbReference type="CDD" id="cd00090">
    <property type="entry name" value="HTH_ARSR"/>
    <property type="match status" value="1"/>
</dbReference>
<dbReference type="SUPFAM" id="SSF46785">
    <property type="entry name" value="Winged helix' DNA-binding domain"/>
    <property type="match status" value="1"/>
</dbReference>
<evidence type="ECO:0000313" key="5">
    <source>
        <dbReference type="EMBL" id="PWL08786.1"/>
    </source>
</evidence>
<evidence type="ECO:0000256" key="1">
    <source>
        <dbReference type="SAM" id="Coils"/>
    </source>
</evidence>
<organism evidence="4 6">
    <name type="scientific">Methanosphaera cuniculi</name>
    <dbReference type="NCBI Taxonomy" id="1077256"/>
    <lineage>
        <taxon>Archaea</taxon>
        <taxon>Methanobacteriati</taxon>
        <taxon>Methanobacteriota</taxon>
        <taxon>Methanomada group</taxon>
        <taxon>Methanobacteria</taxon>
        <taxon>Methanobacteriales</taxon>
        <taxon>Methanobacteriaceae</taxon>
        <taxon>Methanosphaera</taxon>
    </lineage>
</organism>
<dbReference type="RefSeq" id="WP_095608112.1">
    <property type="nucleotide sequence ID" value="NZ_CAUHCB010000001.1"/>
</dbReference>
<dbReference type="EMBL" id="LMVN01000003">
    <property type="protein sequence ID" value="PAV08054.1"/>
    <property type="molecule type" value="Genomic_DNA"/>
</dbReference>
<reference evidence="4 6" key="2">
    <citation type="journal article" date="2017" name="BMC Genomics">
        <title>Genomic analysis of methanogenic archaea reveals a shift towards energy conservation.</title>
        <authorList>
            <person name="Gilmore S.P."/>
            <person name="Henske J.K."/>
            <person name="Sexton J.A."/>
            <person name="Solomon K.V."/>
            <person name="Seppala S."/>
            <person name="Yoo J.I."/>
            <person name="Huyett L.M."/>
            <person name="Pressman A."/>
            <person name="Cogan J.Z."/>
            <person name="Kivenson V."/>
            <person name="Peng X."/>
            <person name="Tan Y."/>
            <person name="Valentine D.L."/>
            <person name="O'Malley M.A."/>
        </authorList>
    </citation>
    <scope>NUCLEOTIDE SEQUENCE [LARGE SCALE GENOMIC DNA]</scope>
    <source>
        <strain evidence="4 6">1R-7</strain>
    </source>
</reference>
<keyword evidence="6" id="KW-1185">Reference proteome</keyword>
<sequence length="276" mass="32813">MFNNIHDFTSQSYDSIKYILNSEIRLNILLELTQKPSNVEDLQKILKKQETNILRSLRELEELNLIEKNNNKKYSLTSSGYLACRNLEVFIENWMVSDKFNKYWNTHILNSIPIQFSRYLYLWKDATLINADSISYAKTLEIFKEKISNQKNLRIILPIFSKYHMEAIINSLENNDGYLELITSKNIYDKILESEFSDKFKKLKENDQIKTYITDDDIHQIFYTIVDDCALLTLFYNDGIYDDSSILVDEKKENALIHKIIFEDYKKHLQKEIQLI</sequence>
<dbReference type="Proteomes" id="UP000246004">
    <property type="component" value="Unassembled WGS sequence"/>
</dbReference>
<proteinExistence type="predicted"/>
<evidence type="ECO:0000313" key="6">
    <source>
        <dbReference type="Proteomes" id="UP000217528"/>
    </source>
</evidence>
<dbReference type="EMBL" id="LWMS01000010">
    <property type="protein sequence ID" value="PWL08786.1"/>
    <property type="molecule type" value="Genomic_DNA"/>
</dbReference>
<evidence type="ECO:0000313" key="4">
    <source>
        <dbReference type="EMBL" id="PAV08054.1"/>
    </source>
</evidence>
<name>A0A2A2HFK2_9EURY</name>
<dbReference type="InterPro" id="IPR036390">
    <property type="entry name" value="WH_DNA-bd_sf"/>
</dbReference>
<keyword evidence="1" id="KW-0175">Coiled coil</keyword>
<comment type="caution">
    <text evidence="4">The sequence shown here is derived from an EMBL/GenBank/DDBJ whole genome shotgun (WGS) entry which is preliminary data.</text>
</comment>
<accession>A0A2A2HFK2</accession>
<dbReference type="InterPro" id="IPR036388">
    <property type="entry name" value="WH-like_DNA-bd_sf"/>
</dbReference>
<dbReference type="Pfam" id="PF25213">
    <property type="entry name" value="HVO_A0261_N"/>
    <property type="match status" value="1"/>
</dbReference>
<feature type="domain" description="Methanogenesis regulatory protein FilR1 middle" evidence="2">
    <location>
        <begin position="139"/>
        <end position="251"/>
    </location>
</feature>
<dbReference type="AlphaFoldDB" id="A0A2A2HFK2"/>
<gene>
    <name evidence="4" type="ORF">ASJ82_05245</name>
    <name evidence="5" type="ORF">MSCUN_05000</name>
</gene>